<comment type="caution">
    <text evidence="2">The sequence shown here is derived from an EMBL/GenBank/DDBJ whole genome shotgun (WGS) entry which is preliminary data.</text>
</comment>
<dbReference type="EMBL" id="JAQQAF010000009">
    <property type="protein sequence ID" value="KAJ8460668.1"/>
    <property type="molecule type" value="Genomic_DNA"/>
</dbReference>
<feature type="compositionally biased region" description="Polar residues" evidence="1">
    <location>
        <begin position="1"/>
        <end position="11"/>
    </location>
</feature>
<evidence type="ECO:0000313" key="2">
    <source>
        <dbReference type="EMBL" id="KAJ8460668.1"/>
    </source>
</evidence>
<protein>
    <submittedName>
        <fullName evidence="2">Uncharacterized protein</fullName>
    </submittedName>
</protein>
<organism evidence="2 3">
    <name type="scientific">Ensete ventricosum</name>
    <name type="common">Abyssinian banana</name>
    <name type="synonym">Musa ensete</name>
    <dbReference type="NCBI Taxonomy" id="4639"/>
    <lineage>
        <taxon>Eukaryota</taxon>
        <taxon>Viridiplantae</taxon>
        <taxon>Streptophyta</taxon>
        <taxon>Embryophyta</taxon>
        <taxon>Tracheophyta</taxon>
        <taxon>Spermatophyta</taxon>
        <taxon>Magnoliopsida</taxon>
        <taxon>Liliopsida</taxon>
        <taxon>Zingiberales</taxon>
        <taxon>Musaceae</taxon>
        <taxon>Ensete</taxon>
    </lineage>
</organism>
<dbReference type="Proteomes" id="UP001222027">
    <property type="component" value="Unassembled WGS sequence"/>
</dbReference>
<evidence type="ECO:0000313" key="3">
    <source>
        <dbReference type="Proteomes" id="UP001222027"/>
    </source>
</evidence>
<sequence>MGIATQPSQLTFAYLSPPPKTLGGTQAGPSSPASMSRGFHQGIFSFPDGFDRSANREQHQNHHVAQQSRRDKLRVQGFDAAGHPLVPIDEHEEEASIYGSTAVGAGSMLSDMFSFPAAGLTAVDLHANQISGGFHLPPRPAAMAGVFTGDCRRRHSSSSIRILHLRLHQLTNKPSNPLETLPLAGEWQKAKDSRCRSLHPCNSWRWPKRTS</sequence>
<name>A0AAV8Q1T5_ENSVE</name>
<proteinExistence type="predicted"/>
<feature type="region of interest" description="Disordered" evidence="1">
    <location>
        <begin position="1"/>
        <end position="71"/>
    </location>
</feature>
<feature type="compositionally biased region" description="Polar residues" evidence="1">
    <location>
        <begin position="23"/>
        <end position="34"/>
    </location>
</feature>
<accession>A0AAV8Q1T5</accession>
<evidence type="ECO:0000256" key="1">
    <source>
        <dbReference type="SAM" id="MobiDB-lite"/>
    </source>
</evidence>
<feature type="compositionally biased region" description="Basic and acidic residues" evidence="1">
    <location>
        <begin position="49"/>
        <end position="60"/>
    </location>
</feature>
<reference evidence="2 3" key="1">
    <citation type="submission" date="2022-12" db="EMBL/GenBank/DDBJ databases">
        <title>Chromosome-scale assembly of the Ensete ventricosum genome.</title>
        <authorList>
            <person name="Dussert Y."/>
            <person name="Stocks J."/>
            <person name="Wendawek A."/>
            <person name="Woldeyes F."/>
            <person name="Nichols R.A."/>
            <person name="Borrell J.S."/>
        </authorList>
    </citation>
    <scope>NUCLEOTIDE SEQUENCE [LARGE SCALE GENOMIC DNA]</scope>
    <source>
        <strain evidence="3">cv. Maze</strain>
        <tissue evidence="2">Seeds</tissue>
    </source>
</reference>
<keyword evidence="3" id="KW-1185">Reference proteome</keyword>
<gene>
    <name evidence="2" type="ORF">OPV22_033594</name>
</gene>
<dbReference type="AlphaFoldDB" id="A0AAV8Q1T5"/>